<feature type="region of interest" description="Disordered" evidence="1">
    <location>
        <begin position="1"/>
        <end position="47"/>
    </location>
</feature>
<reference evidence="2 3" key="1">
    <citation type="submission" date="2017-11" db="EMBL/GenBank/DDBJ databases">
        <title>A major lineage of nontailed dsDNA viruses as unrecognized killers of marine bacteria.</title>
        <authorList>
            <person name="Kauffman K.M."/>
            <person name="Hussain F.A."/>
            <person name="Yang J."/>
            <person name="Arevalo P."/>
            <person name="Brown J.M."/>
            <person name="Chang W.K."/>
            <person name="VanInsberghe D."/>
            <person name="Elsherbini J."/>
            <person name="Cutler M.B."/>
            <person name="Kelly L."/>
            <person name="Polz M.F."/>
        </authorList>
    </citation>
    <scope>NUCLEOTIDE SEQUENCE [LARGE SCALE GENOMIC DNA]</scope>
</reference>
<protein>
    <submittedName>
        <fullName evidence="2">Coil containing protein</fullName>
    </submittedName>
</protein>
<feature type="region of interest" description="Disordered" evidence="1">
    <location>
        <begin position="807"/>
        <end position="841"/>
    </location>
</feature>
<sequence>MAENTPLDSPETLQSVDAVDGVTQDTPVVTPEVAPQEEVSTPSVETPEITVEDQIKPPVEEELKAVPTKPDETFNAEGNVFKDPEMDLDKIAKNPNLNTVTEAVQKHTIPNRPKALLIQEAMRDPSAMIALMSTGAIGAEDVAQQRNQIALQTTQSDLEAIQKAWIKAPENNVFAASANIALHAITGAADIVLAVPDAAITHYNVIHKEAENDTDLAYQTFLVGTTKLRELETIIENPTSTDAEKQEAINEHQVLDNALTSLNTELRKDEKFEQTQDRYLSGYYEDQAINFVTKMRENIKVGNNEALDTLSATVADVVDTNLDTLALAKSQLDEGNLLGATGSFLSGVAGLTAETISAMAENPRGILDLTAYSMGQIAGTVLLTRGVGAGVGAVKAGVSIPNKVGALIGYQSLFATDAYQAFEQEYGHLPEAQQALILNGLAGLAAFVATSGDEFMVGSLAKLTRSAHSIKTTAFKDVMTGVPVNQAKATARRLATAVVPKRTLGGAAAESVQEFTESLIVQYAGTQDWDKVSGQDALVEGLLASGAGGLTGAVGDIGNAFRGVRKGNFESTLGKAKEGFTATRNEIPDVETFVEVNEAHAQNLNTTVESLSRDKDGNIEPTQENLGKVASLYDATVRLVGGLDSIFADIPAFKALNVRDALTKEIQAGTPVNEALIKVMGAVQGAMNPQALVESLQKNPEAMQKIVSVMQQLAPEQQAELGNDINGLAEGVSLMTGQITNYVSALVQNFDLEEMAKGVDAQTSQQRKDLAKAKLDKKKAAEQAKVEEEVAPVRERSKFTVEETINQFNENQRSKESNNAETTTAEETQTETPIAEEVSETEVETIANENIDSDAEGGVVRESPTTAQPQYVTNFANNTRKENIPLNTKSADIKTLADVNARMRGMLTNINNGKDTDGKLKGAYIGMMRSLGYQLETLSKKKTLTDADKATIDAITNAIASYAYGYAQSTQTNNADLKALYEGKIRNANFSTITKGVKAAGHSLPVNPFVVISGFGKQGTKQSGTTKSADSTAPQQKKTKGALDRDADSVKQTKRKGVITTKSLIDLKQFKAFTMLGGLIHGIFEGDVTNAPQEMVDEVANLGATSEFDTLYTELKTQVENLQKTTNQIFKTSRHQKLQEDRVANAYLALASYFKRNDPDGRDLTYVLAMHSPEVYQAMDTVLESAPIESEFSSKLNKVAKELVFEETPTNPEEFPKDAVEKQAMVLSGLEAIQTAGKETAMEFIRYVVSEGLDKTGDTVNTLKNILMSDNIRDYALPLKLVNNASIERINKFVNHKSLPNRAKEADAETEATWSGNLYNGVQEAMARLKLATNKLNMFNIEGDKESTKHGGLYQVFNLFTVLEDTEHENHPKVVESFSPTELEQLQKILPYIQSMRNMYSHMFHRTEGLDATMLNNRVLDLFETMSSQGSSDFSDNYLHPNLSAIVAQTALEYAMTDGIAAFGYNKPEDIKDLVGEKLAGMHGVADALSSGSMHNQVVNRLGRQIVKRLGLTLDGSKASRDVMAQMETSIGHMALLGLMNSGLVEGYTFMALKDKQGKSHYTIIDGISAAKAPEGYTLDTKNTRKMVRFNEDKLNAIEQKTGKPIFEELSMDKSLIKKLYGEIAKNDVATEASEISVDRGNEEINTLVRTVAEKTPLFMHEGKVQMFENLSEEVQLEILKGNISTEGKHQSRHKSIEAKNRKAKATLARIRYTVRNVGEAGKYYLHQIVGQNLRYTGNSPKGIDPVNMAEARFLTNVAPTDTITFNSGDATLERVAHMFRKAILQNLDNKPEEKTPAQTVEIFDKLVANEAVQEAIALVAKAKEEKLSAEESARLMTLLKGDKSLGFETESPAHGLDAFHALANYQAAVQDGEFSFDGHVGIETDGKNNGSALGWLQNAPIASLEDALRMAKSVGLNFDDEAHTTFADLKAATKGFLDAYQHLAKASGQVGDKLAVNQIPDEHIEELLDNLFTDMPNRGEVYNQLLSLLVPQNGSSANVSILDDKGNVTSDGRQFFKDVLMTVLYGASVETQDSYFANRLVTTHLDSLEYFAGAENNPDTQTAFAEYIAKVNSLGLDQQIPLPNFKGNWQAEILAEKEGVFKSPYVFHAPAIKQLTEEKIANTIGVTYREALNTSTYKTIVDQAGSIAESANIKHMQTTLVINKLRAKYVASLGLDADAQLTANQESHFESTVVAPLMAKVEAPIGATSEGTSGTSGIDISRKGEARQEIPAREIEKAQATFEKARAEGSTKIMQEFLPTKYREQYVQDVAAQPTTTTMRSQIVKFLMKSPELSTAPSLVHSLDSAIQLFAALSQNIPFINIFDAQLGVASTIANMGNTSNTSMMEVMNNFNIYEALTDAYKASDDAMADVLTAEEMAVINTEMANALGLPDFDYNTYMADVRTSYQTIAKRAAKVQELLISTDQYPMDANTPVVNNNRNEESSLESVQEEFKDSLDMDKLPKVVPDVPMNKSRDHAKNASVLLTAETDIVIDDINNDVSRYSVEHSVIGERYTAIMKQLADNIESVATFSPKQSKKLKGVAKALKQMMYDNRDRGLYVIPTTSLDTLFADIEQMLAESPQLSEDVKKYLLSDEGKLLLRTTDVMVTEDVRYTDNNAVNLWLNMEKNKKWMNKPISQLLSADFIDSITMDIPLGMNISGVEVFHAIITSPKSKAFIGNDVTGTNNEYFSKTVLEALKSMKTVEQRKAFYQATGILHNRRHWKALNRVPMFNNAMMDALIRAHTNPKIKFKLNILEKGALFDNVEDGFSKMNHLQKRVLRWYDKRGAFAGTNIAKADVRGWVFQSLFTYEEQLNLGLAKATKNVSNEKTHETDVDTRSEDNKTLEHTITYNGETFTLTGNNIQTYEINGGLAIDGEITAIGEFSNELEFVQTDVGGLIKPKLGTPTYDNTNNDTTYNEISNESVLETYDDIVSSSVTKDSSTHATSLRNLVSAMSNALHGIKIKIGDTTSAVSSGYFQNNTVVVTINKLLPRSVTNFMSAGEVMAHELVHAVTDKLADISPKLDRRAHELYRQAKAVMTWQDLIDPSLSKEDGEAVARKLYDYMFEGNTHDEIYVSKTTGLSKRRTVSGRPAEFMALMATNENVQRAGDKIIAQKTEYSGITARVIQVLNAAFDIFFKNARTESQTISQEMQSIVYQASKLQNNHRSVVSKVADSTSDIAEKGFEKTDSKIREFVQSTALWTVKQPVLGKGNWLNPKSYAAAAIGAPLLLLGNEEFRAKLSNHVRNIGVFQKRSILDVMNEIGSTTPNMNRVYSLISRRVQAIDQVRTATEANVSNYIANQMFKTEMSEKSAESLTKSIISTDLVTLVDQVGMDKALDVLSVDDKRLTSLRKAYQAKLKGFKYANYYINHAKALGEAMAKGNSVYYGVHSNAHSIARLAGDTEFGTPETDSLAEIEEAVDVLATLYAVMNTSKTDRMAARNYLIKDNNHRKAQGLDTTDAKHVGFSALLAMHREVKQEALELNFDSNPMMVRKGYIREQYNPNVEIAIVAIDEVADYEKQGFEPVSKITEGVDTSESEYVLMTNPYSAKNSYDQGAFSHTGFNTMGTLFDESTPGNPANAQDNIDALNQDIILTDKGSIGMDKARMSMFTADPAKRNEVDGASLAPVRNDDGEIVGYRYTMSSEIKRKALQREERLPLVMARTKSSVEDKASSQEHNMVVLNEIYDILDEEYEAHPNEFMLVAPVEEGQPSTEESEMWAMLPIYTREAIIARNIERGMGATAGLYVPKRLATLLFGSAPITVSKMNNANNIMIRFAGSMMEKFMLNKYGKIAAATYKQALGTSKDTLVIKNVTTTLGNFVSNVFALSVAGIPQKHIMKKHVQGYKEIVQYQQLMHQISRVQQELTYTAMSEAKAKALRSQLADLEGRVSSLSILPLIDEGLYQTIVEDIDTAANETSWTTPLEEAGNNLLAKTGKAETFIREGVLITHDSETYRYLRDAAQVSDFVSRYVMYSYMTEEQGKPTEEAVQEARDTFIMYDAPMSKPLKALNDLGLFNFAKFLLRTQRVLGKNIRQNPSRTLMYSLLWGAMGASATMDVLMTPFNFGEMLLRRAVINPLGFLSNGLTELPILKILT</sequence>
<proteinExistence type="predicted"/>
<feature type="compositionally biased region" description="Polar residues" evidence="1">
    <location>
        <begin position="1021"/>
        <end position="1036"/>
    </location>
</feature>
<keyword evidence="3" id="KW-1185">Reference proteome</keyword>
<dbReference type="EMBL" id="MG592536">
    <property type="protein sequence ID" value="AUR92093.1"/>
    <property type="molecule type" value="Genomic_DNA"/>
</dbReference>
<evidence type="ECO:0000313" key="2">
    <source>
        <dbReference type="EMBL" id="AUR92093.1"/>
    </source>
</evidence>
<dbReference type="Proteomes" id="UP000267376">
    <property type="component" value="Segment"/>
</dbReference>
<accession>A0A2I7REM6</accession>
<evidence type="ECO:0000256" key="1">
    <source>
        <dbReference type="SAM" id="MobiDB-lite"/>
    </source>
</evidence>
<feature type="region of interest" description="Disordered" evidence="1">
    <location>
        <begin position="1021"/>
        <end position="1049"/>
    </location>
</feature>
<organism evidence="2 3">
    <name type="scientific">Vibrio phage 1.169.O._10N.261.52.B1</name>
    <dbReference type="NCBI Taxonomy" id="1881213"/>
    <lineage>
        <taxon>Viruses</taxon>
        <taxon>Duplodnaviria</taxon>
        <taxon>Heunggongvirae</taxon>
        <taxon>Uroviricota</taxon>
        <taxon>Caudoviricetes</taxon>
        <taxon>Schitoviridae</taxon>
        <taxon>Mukerjeevirus</taxon>
        <taxon>Mukerjeevirus mv52B1</taxon>
    </lineage>
</organism>
<evidence type="ECO:0000313" key="3">
    <source>
        <dbReference type="Proteomes" id="UP000267376"/>
    </source>
</evidence>
<gene>
    <name evidence="2" type="ORF">NVP1169O_65</name>
</gene>
<name>A0A2I7REM6_9CAUD</name>
<feature type="compositionally biased region" description="Low complexity" evidence="1">
    <location>
        <begin position="820"/>
        <end position="836"/>
    </location>
</feature>